<proteinExistence type="predicted"/>
<dbReference type="PANTHER" id="PTHR13371:SF0">
    <property type="entry name" value="CENTROSOMAL PROTEIN OF 104 KDA"/>
    <property type="match status" value="1"/>
</dbReference>
<dbReference type="GO" id="GO:0005929">
    <property type="term" value="C:cilium"/>
    <property type="evidence" value="ECO:0007669"/>
    <property type="project" value="TreeGrafter"/>
</dbReference>
<dbReference type="PANTHER" id="PTHR13371">
    <property type="entry name" value="GLYCINE-, GLUTAMATE-, THIENYLCYCLOHEXYLPIPERIDINE-BINDING PROTEIN"/>
    <property type="match status" value="1"/>
</dbReference>
<dbReference type="InParanoid" id="G0QUW7"/>
<dbReference type="GeneID" id="14907097"/>
<protein>
    <recommendedName>
        <fullName evidence="4">Armadillo-type fold</fullName>
    </recommendedName>
</protein>
<organism evidence="2 3">
    <name type="scientific">Ichthyophthirius multifiliis</name>
    <name type="common">White spot disease agent</name>
    <name type="synonym">Ich</name>
    <dbReference type="NCBI Taxonomy" id="5932"/>
    <lineage>
        <taxon>Eukaryota</taxon>
        <taxon>Sar</taxon>
        <taxon>Alveolata</taxon>
        <taxon>Ciliophora</taxon>
        <taxon>Intramacronucleata</taxon>
        <taxon>Oligohymenophorea</taxon>
        <taxon>Hymenostomatida</taxon>
        <taxon>Ophryoglenina</taxon>
        <taxon>Ichthyophthirius</taxon>
    </lineage>
</organism>
<dbReference type="Pfam" id="PF21040">
    <property type="entry name" value="CEP104-like_TOG"/>
    <property type="match status" value="1"/>
</dbReference>
<evidence type="ECO:0008006" key="4">
    <source>
        <dbReference type="Google" id="ProtNLM"/>
    </source>
</evidence>
<dbReference type="Gene3D" id="1.25.10.10">
    <property type="entry name" value="Leucine-rich Repeat Variant"/>
    <property type="match status" value="1"/>
</dbReference>
<evidence type="ECO:0000313" key="2">
    <source>
        <dbReference type="EMBL" id="EGR30972.1"/>
    </source>
</evidence>
<dbReference type="OMA" id="PVDMINW"/>
<reference evidence="2 3" key="1">
    <citation type="submission" date="2011-07" db="EMBL/GenBank/DDBJ databases">
        <authorList>
            <person name="Coyne R."/>
            <person name="Brami D."/>
            <person name="Johnson J."/>
            <person name="Hostetler J."/>
            <person name="Hannick L."/>
            <person name="Clark T."/>
            <person name="Cassidy-Hanley D."/>
            <person name="Inman J."/>
        </authorList>
    </citation>
    <scope>NUCLEOTIDE SEQUENCE [LARGE SCALE GENOMIC DNA]</scope>
    <source>
        <strain evidence="2 3">G5</strain>
    </source>
</reference>
<name>G0QUW7_ICHMU</name>
<dbReference type="eggNOG" id="ENOG502SK3X">
    <property type="taxonomic scope" value="Eukaryota"/>
</dbReference>
<evidence type="ECO:0000313" key="3">
    <source>
        <dbReference type="Proteomes" id="UP000008983"/>
    </source>
</evidence>
<dbReference type="InterPro" id="IPR011989">
    <property type="entry name" value="ARM-like"/>
</dbReference>
<dbReference type="SUPFAM" id="SSF48371">
    <property type="entry name" value="ARM repeat"/>
    <property type="match status" value="1"/>
</dbReference>
<keyword evidence="3" id="KW-1185">Reference proteome</keyword>
<accession>G0QUW7</accession>
<feature type="compositionally biased region" description="Polar residues" evidence="1">
    <location>
        <begin position="625"/>
        <end position="636"/>
    </location>
</feature>
<dbReference type="RefSeq" id="XP_004034458.1">
    <property type="nucleotide sequence ID" value="XM_004034410.1"/>
</dbReference>
<dbReference type="Proteomes" id="UP000008983">
    <property type="component" value="Unassembled WGS sequence"/>
</dbReference>
<dbReference type="InterPro" id="IPR052607">
    <property type="entry name" value="CEP104-like"/>
</dbReference>
<dbReference type="EMBL" id="GL983925">
    <property type="protein sequence ID" value="EGR30972.1"/>
    <property type="molecule type" value="Genomic_DNA"/>
</dbReference>
<dbReference type="InterPro" id="IPR016024">
    <property type="entry name" value="ARM-type_fold"/>
</dbReference>
<dbReference type="AlphaFoldDB" id="G0QUW7"/>
<gene>
    <name evidence="2" type="ORF">IMG5_119870</name>
</gene>
<sequence length="921" mass="108718">MNPFGQVCLKTLKIYGRYTNYLSKINNNEIYEDSNKDNVDKLLIGLGIPIDMIGWFDQDARVYDHAPIDQETRVTLRDMVKIKDQAIIEEDFEGLKVLGKDIKIVFDIGKNIWNIQREIKFFIAKEDYLRVIELKKKLKKLQESRDSYDALYETSRYENMIVLDRPSSADYLKVFLIIIFNKYNSYINNQKKRLQVLEDDEQRQAYERRKLREMEEAERIRLLNELMRMQQMQNQPEQVQEQQQPELIQQQQPDLIQQQQPEEKLLTWWEKDKETQIIKKKQPKIKKKEEQKIEVNFNNPIAFNQGDIDLELYLKPLLVQTKEKLPEISSEILRRLFHLGYLQIFGTQCWTALYSENWRHREASAQAVLNFIEMPLPEKYLNGNSKLLFLACMEMAKTASEDKILQIYFIGLKILSTALAPPVCGSDVSPKIINQALKEFTPMLINKVAELNFRSRDISLHTLLSIYKHPVAEIGQLISACLEICIENPNFQSLYIPPYKQPYRLMMARLEIVLNIIQESGYDERQWNWLDVFQFLLAPCLFHPSNEVRLLSIELIIALYQLLGQEVRDAVDLIENLKPNLVELIYHRLDEAKDVADKNQKLRENQQNQLTLVRETEDPIMEQTPPGSVSWNQTQRQKSRQEIEKKEIEIEKDKEEIEKEKEKEEIEEKLKKSKTQIKKNQLKQIKGVVVQIDAIFNVQESKYPHIVFVSLFPGGSFHQNKKIDNFTKYISDFDWSSSINSPHFKPNHFTFRENLEPKSFFLVEVKSINLSKQNNPTFDNVGWTCIPIYEGQQNNIQAGIFQVPLYKGDSVASIIEEMKFRKPSDIFNEKLNQKKITYLTFTSVLIRIDELENLTHFQQIYDINKIDQRYIPPKDYQKWIIDEKSLEKMQKSKDLMNKIIPKSTNVNEYNKTIIEVIQKLF</sequence>
<evidence type="ECO:0000256" key="1">
    <source>
        <dbReference type="SAM" id="MobiDB-lite"/>
    </source>
</evidence>
<dbReference type="OrthoDB" id="25840at2759"/>
<feature type="region of interest" description="Disordered" evidence="1">
    <location>
        <begin position="621"/>
        <end position="645"/>
    </location>
</feature>